<dbReference type="InterPro" id="IPR036921">
    <property type="entry name" value="PurM-like_N_sf"/>
</dbReference>
<proteinExistence type="inferred from homology"/>
<dbReference type="Gene3D" id="3.30.1330.10">
    <property type="entry name" value="PurM-like, N-terminal domain"/>
    <property type="match status" value="1"/>
</dbReference>
<comment type="catalytic activity">
    <reaction evidence="1">
        <text>thiamine phosphate + ATP = thiamine diphosphate + ADP</text>
        <dbReference type="Rhea" id="RHEA:15913"/>
        <dbReference type="ChEBI" id="CHEBI:30616"/>
        <dbReference type="ChEBI" id="CHEBI:37575"/>
        <dbReference type="ChEBI" id="CHEBI:58937"/>
        <dbReference type="ChEBI" id="CHEBI:456216"/>
        <dbReference type="EC" id="2.7.4.16"/>
    </reaction>
</comment>
<gene>
    <name evidence="1 3" type="primary">thiL</name>
    <name evidence="3" type="ORF">ACFSYH_00295</name>
</gene>
<name>A0ABW5XAU7_9MICO</name>
<keyword evidence="1" id="KW-0547">Nucleotide-binding</keyword>
<feature type="binding site" evidence="1">
    <location>
        <position position="57"/>
    </location>
    <ligand>
        <name>Mg(2+)</name>
        <dbReference type="ChEBI" id="CHEBI:18420"/>
        <label>1</label>
    </ligand>
</feature>
<comment type="pathway">
    <text evidence="1">Cofactor biosynthesis; thiamine diphosphate biosynthesis; thiamine diphosphate from thiamine phosphate: step 1/1.</text>
</comment>
<comment type="miscellaneous">
    <text evidence="1">Reaction mechanism of ThiL seems to utilize a direct, inline transfer of the gamma-phosphate of ATP to TMP rather than a phosphorylated enzyme intermediate.</text>
</comment>
<evidence type="ECO:0000313" key="4">
    <source>
        <dbReference type="Proteomes" id="UP001597391"/>
    </source>
</evidence>
<dbReference type="RefSeq" id="WP_377464413.1">
    <property type="nucleotide sequence ID" value="NZ_JBHUOP010000001.1"/>
</dbReference>
<feature type="binding site" evidence="1">
    <location>
        <position position="239"/>
    </location>
    <ligand>
        <name>Mg(2+)</name>
        <dbReference type="ChEBI" id="CHEBI:18420"/>
        <label>5</label>
    </ligand>
</feature>
<dbReference type="EC" id="2.7.4.16" evidence="1"/>
<comment type="similarity">
    <text evidence="1">Belongs to the thiamine-monophosphate kinase family.</text>
</comment>
<feature type="binding site" evidence="1">
    <location>
        <position position="134"/>
    </location>
    <ligand>
        <name>Mg(2+)</name>
        <dbReference type="ChEBI" id="CHEBI:18420"/>
        <label>1</label>
    </ligand>
</feature>
<sequence>MNPPNHDADLLVGDLDESQLLARIFPLLPTNSGVLLGPGDDCAVVSAPDTRFVVSTDILIENVHFRQEWSTGYQVGWRAAMQNLADIAAMGARPTSLVVGLAIPKQLQVNWVTEFARGLGDAARQVGAAVVGGDLSGAEQIFVSVTVHGDLEGRAPVLRSGARVGDVVALAGCTGWSAAGLDVLLRGGLPEDGLDGSLSTASAQMVALALQSFLTPTSPIELGSVAGKAGATALMDVSDGLIRDAQRICAASGVEIVFDYDALLNAVQAPVHNPNLTFTGPPTQEVSTRGALPKLARLLGAANADEVDLLVAKWMLTGGEDHALLATFPSETGVPAGFATIGRVTASSVPPSTPTETRRPATRWGAVRVEGIELDADGVGWDHFR</sequence>
<feature type="binding site" evidence="1">
    <location>
        <position position="41"/>
    </location>
    <ligand>
        <name>Mg(2+)</name>
        <dbReference type="ChEBI" id="CHEBI:18420"/>
        <label>3</label>
    </ligand>
</feature>
<dbReference type="GO" id="GO:0009030">
    <property type="term" value="F:thiamine-phosphate kinase activity"/>
    <property type="evidence" value="ECO:0007669"/>
    <property type="project" value="UniProtKB-EC"/>
</dbReference>
<evidence type="ECO:0000313" key="3">
    <source>
        <dbReference type="EMBL" id="MFD2839013.1"/>
    </source>
</evidence>
<feature type="binding site" evidence="1">
    <location>
        <position position="238"/>
    </location>
    <ligand>
        <name>ATP</name>
        <dbReference type="ChEBI" id="CHEBI:30616"/>
    </ligand>
</feature>
<dbReference type="PANTHER" id="PTHR30270:SF0">
    <property type="entry name" value="THIAMINE-MONOPHOSPHATE KINASE"/>
    <property type="match status" value="1"/>
</dbReference>
<dbReference type="Pfam" id="PF00586">
    <property type="entry name" value="AIRS"/>
    <property type="match status" value="1"/>
</dbReference>
<keyword evidence="1" id="KW-0460">Magnesium</keyword>
<feature type="binding site" evidence="1">
    <location>
        <position position="41"/>
    </location>
    <ligand>
        <name>Mg(2+)</name>
        <dbReference type="ChEBI" id="CHEBI:18420"/>
        <label>4</label>
    </ligand>
</feature>
<feature type="binding site" evidence="1">
    <location>
        <position position="56"/>
    </location>
    <ligand>
        <name>Mg(2+)</name>
        <dbReference type="ChEBI" id="CHEBI:18420"/>
        <label>1</label>
    </ligand>
</feature>
<dbReference type="Gene3D" id="3.90.650.10">
    <property type="entry name" value="PurM-like C-terminal domain"/>
    <property type="match status" value="1"/>
</dbReference>
<dbReference type="Proteomes" id="UP001597391">
    <property type="component" value="Unassembled WGS sequence"/>
</dbReference>
<feature type="binding site" evidence="1">
    <location>
        <position position="381"/>
    </location>
    <ligand>
        <name>substrate</name>
    </ligand>
</feature>
<keyword evidence="1" id="KW-0784">Thiamine biosynthesis</keyword>
<accession>A0ABW5XAU7</accession>
<comment type="caution">
    <text evidence="1">Lacks conserved residue(s) required for the propagation of feature annotation.</text>
</comment>
<evidence type="ECO:0000256" key="1">
    <source>
        <dbReference type="HAMAP-Rule" id="MF_02128"/>
    </source>
</evidence>
<keyword evidence="1 3" id="KW-0418">Kinase</keyword>
<dbReference type="HAMAP" id="MF_02128">
    <property type="entry name" value="TMP_kinase"/>
    <property type="match status" value="1"/>
</dbReference>
<feature type="binding site" evidence="1">
    <location>
        <position position="86"/>
    </location>
    <ligand>
        <name>Mg(2+)</name>
        <dbReference type="ChEBI" id="CHEBI:18420"/>
        <label>3</label>
    </ligand>
</feature>
<feature type="binding site" evidence="1">
    <location>
        <begin position="133"/>
        <end position="134"/>
    </location>
    <ligand>
        <name>ATP</name>
        <dbReference type="ChEBI" id="CHEBI:30616"/>
    </ligand>
</feature>
<dbReference type="EMBL" id="JBHUOP010000001">
    <property type="protein sequence ID" value="MFD2839013.1"/>
    <property type="molecule type" value="Genomic_DNA"/>
</dbReference>
<feature type="binding site" evidence="1">
    <location>
        <position position="57"/>
    </location>
    <ligand>
        <name>Mg(2+)</name>
        <dbReference type="ChEBI" id="CHEBI:18420"/>
        <label>2</label>
    </ligand>
</feature>
<protein>
    <recommendedName>
        <fullName evidence="1">Thiamine-monophosphate kinase</fullName>
        <shortName evidence="1">TMP kinase</shortName>
        <shortName evidence="1">Thiamine-phosphate kinase</shortName>
        <ecNumber evidence="1">2.7.4.16</ecNumber>
    </recommendedName>
</protein>
<feature type="binding site" evidence="1">
    <location>
        <position position="86"/>
    </location>
    <ligand>
        <name>Mg(2+)</name>
        <dbReference type="ChEBI" id="CHEBI:18420"/>
        <label>2</label>
    </ligand>
</feature>
<organism evidence="3 4">
    <name type="scientific">Populibacterium corticicola</name>
    <dbReference type="NCBI Taxonomy" id="1812826"/>
    <lineage>
        <taxon>Bacteria</taxon>
        <taxon>Bacillati</taxon>
        <taxon>Actinomycetota</taxon>
        <taxon>Actinomycetes</taxon>
        <taxon>Micrococcales</taxon>
        <taxon>Jonesiaceae</taxon>
        <taxon>Populibacterium</taxon>
    </lineage>
</organism>
<feature type="binding site" evidence="1">
    <location>
        <position position="320"/>
    </location>
    <ligand>
        <name>substrate</name>
    </ligand>
</feature>
<evidence type="ECO:0000259" key="2">
    <source>
        <dbReference type="Pfam" id="PF00586"/>
    </source>
</evidence>
<reference evidence="4" key="1">
    <citation type="journal article" date="2019" name="Int. J. Syst. Evol. Microbiol.">
        <title>The Global Catalogue of Microorganisms (GCM) 10K type strain sequencing project: providing services to taxonomists for standard genome sequencing and annotation.</title>
        <authorList>
            <consortium name="The Broad Institute Genomics Platform"/>
            <consortium name="The Broad Institute Genome Sequencing Center for Infectious Disease"/>
            <person name="Wu L."/>
            <person name="Ma J."/>
        </authorList>
    </citation>
    <scope>NUCLEOTIDE SEQUENCE [LARGE SCALE GENOMIC DNA]</scope>
    <source>
        <strain evidence="4">KCTC 33576</strain>
    </source>
</reference>
<feature type="binding site" evidence="1">
    <location>
        <position position="64"/>
    </location>
    <ligand>
        <name>substrate</name>
    </ligand>
</feature>
<dbReference type="SUPFAM" id="SSF55326">
    <property type="entry name" value="PurM N-terminal domain-like"/>
    <property type="match status" value="1"/>
</dbReference>
<dbReference type="CDD" id="cd02194">
    <property type="entry name" value="ThiL"/>
    <property type="match status" value="1"/>
</dbReference>
<keyword evidence="1 3" id="KW-0808">Transferase</keyword>
<keyword evidence="1" id="KW-0479">Metal-binding</keyword>
<dbReference type="InterPro" id="IPR016188">
    <property type="entry name" value="PurM-like_N"/>
</dbReference>
<keyword evidence="1" id="KW-0067">ATP-binding</keyword>
<comment type="function">
    <text evidence="1">Catalyzes the ATP-dependent phosphorylation of thiamine-monophosphate (TMP) to form thiamine-pyrophosphate (TPP), the active form of vitamin B1.</text>
</comment>
<comment type="caution">
    <text evidence="3">The sequence shown here is derived from an EMBL/GenBank/DDBJ whole genome shotgun (WGS) entry which is preliminary data.</text>
</comment>
<feature type="domain" description="PurM-like N-terminal" evidence="2">
    <location>
        <begin position="39"/>
        <end position="149"/>
    </location>
</feature>
<dbReference type="InterPro" id="IPR006283">
    <property type="entry name" value="ThiL-like"/>
</dbReference>
<keyword evidence="4" id="KW-1185">Reference proteome</keyword>
<dbReference type="PANTHER" id="PTHR30270">
    <property type="entry name" value="THIAMINE-MONOPHOSPHATE KINASE"/>
    <property type="match status" value="1"/>
</dbReference>
<feature type="binding site" evidence="1">
    <location>
        <position position="236"/>
    </location>
    <ligand>
        <name>Mg(2+)</name>
        <dbReference type="ChEBI" id="CHEBI:18420"/>
        <label>3</label>
    </ligand>
</feature>
<dbReference type="SUPFAM" id="SSF56042">
    <property type="entry name" value="PurM C-terminal domain-like"/>
    <property type="match status" value="1"/>
</dbReference>
<feature type="binding site" evidence="1">
    <location>
        <position position="86"/>
    </location>
    <ligand>
        <name>Mg(2+)</name>
        <dbReference type="ChEBI" id="CHEBI:18420"/>
        <label>4</label>
    </ligand>
</feature>
<feature type="binding site" evidence="1">
    <location>
        <position position="55"/>
    </location>
    <ligand>
        <name>Mg(2+)</name>
        <dbReference type="ChEBI" id="CHEBI:18420"/>
        <label>4</label>
    </ligand>
</feature>
<dbReference type="NCBIfam" id="TIGR01379">
    <property type="entry name" value="thiL"/>
    <property type="match status" value="1"/>
</dbReference>
<feature type="binding site" evidence="1">
    <location>
        <position position="159"/>
    </location>
    <ligand>
        <name>ATP</name>
        <dbReference type="ChEBI" id="CHEBI:30616"/>
    </ligand>
</feature>
<dbReference type="InterPro" id="IPR036676">
    <property type="entry name" value="PurM-like_C_sf"/>
</dbReference>